<accession>A0ABW4HYC7</accession>
<sequence length="184" mass="21454">MNIFAEEDRMYKITVFANIEPTVLAKNLSSIRFKVNHKNGGMYWKGEDGFFNIIPFHNQSIQLAKGYRIYTNYPISTIVYLLDGAFNWLDSKITGIEYQYLLSKPKLVLIKEFLANPKLKVIDSRGLFSFDDMGIVIMEDKVVFQRRTKIKKIGEELRKIEDVRDRLFPSTYDLFSVFEGENAV</sequence>
<protein>
    <recommendedName>
        <fullName evidence="3">DUF402 domain-containing protein</fullName>
    </recommendedName>
</protein>
<dbReference type="Proteomes" id="UP001597221">
    <property type="component" value="Unassembled WGS sequence"/>
</dbReference>
<evidence type="ECO:0000313" key="2">
    <source>
        <dbReference type="Proteomes" id="UP001597221"/>
    </source>
</evidence>
<comment type="caution">
    <text evidence="1">The sequence shown here is derived from an EMBL/GenBank/DDBJ whole genome shotgun (WGS) entry which is preliminary data.</text>
</comment>
<organism evidence="1 2">
    <name type="scientific">Oceanobacillus luteolus</name>
    <dbReference type="NCBI Taxonomy" id="1274358"/>
    <lineage>
        <taxon>Bacteria</taxon>
        <taxon>Bacillati</taxon>
        <taxon>Bacillota</taxon>
        <taxon>Bacilli</taxon>
        <taxon>Bacillales</taxon>
        <taxon>Bacillaceae</taxon>
        <taxon>Oceanobacillus</taxon>
    </lineage>
</organism>
<reference evidence="2" key="1">
    <citation type="journal article" date="2019" name="Int. J. Syst. Evol. Microbiol.">
        <title>The Global Catalogue of Microorganisms (GCM) 10K type strain sequencing project: providing services to taxonomists for standard genome sequencing and annotation.</title>
        <authorList>
            <consortium name="The Broad Institute Genomics Platform"/>
            <consortium name="The Broad Institute Genome Sequencing Center for Infectious Disease"/>
            <person name="Wu L."/>
            <person name="Ma J."/>
        </authorList>
    </citation>
    <scope>NUCLEOTIDE SEQUENCE [LARGE SCALE GENOMIC DNA]</scope>
    <source>
        <strain evidence="2">CGMCC 1.12376</strain>
    </source>
</reference>
<gene>
    <name evidence="1" type="ORF">ACFSBH_19535</name>
</gene>
<evidence type="ECO:0000313" key="1">
    <source>
        <dbReference type="EMBL" id="MFD1609815.1"/>
    </source>
</evidence>
<dbReference type="EMBL" id="JBHUDE010000163">
    <property type="protein sequence ID" value="MFD1609815.1"/>
    <property type="molecule type" value="Genomic_DNA"/>
</dbReference>
<keyword evidence="2" id="KW-1185">Reference proteome</keyword>
<name>A0ABW4HYC7_9BACI</name>
<evidence type="ECO:0008006" key="3">
    <source>
        <dbReference type="Google" id="ProtNLM"/>
    </source>
</evidence>
<proteinExistence type="predicted"/>
<dbReference type="RefSeq" id="WP_379599326.1">
    <property type="nucleotide sequence ID" value="NZ_JBHUDE010000163.1"/>
</dbReference>